<dbReference type="PANTHER" id="PTHR42873:SF1">
    <property type="entry name" value="S-ADENOSYLMETHIONINE-DEPENDENT METHYLTRANSFERASE DOMAIN-CONTAINING PROTEIN"/>
    <property type="match status" value="1"/>
</dbReference>
<protein>
    <submittedName>
        <fullName evidence="10">SAM-dependent methyltransferase</fullName>
    </submittedName>
</protein>
<keyword evidence="3" id="KW-0698">rRNA processing</keyword>
<proteinExistence type="inferred from homology"/>
<evidence type="ECO:0000256" key="5">
    <source>
        <dbReference type="ARBA" id="ARBA00022679"/>
    </source>
</evidence>
<dbReference type="STRING" id="1299998.AUL39_00350"/>
<name>A0A124EGX6_TRASO</name>
<dbReference type="InterPro" id="IPR002478">
    <property type="entry name" value="PUA"/>
</dbReference>
<dbReference type="Pfam" id="PF10672">
    <property type="entry name" value="Methyltrans_SAM"/>
    <property type="match status" value="1"/>
</dbReference>
<evidence type="ECO:0000313" key="11">
    <source>
        <dbReference type="Proteomes" id="UP000054078"/>
    </source>
</evidence>
<comment type="subcellular location">
    <subcellularLocation>
        <location evidence="1">Cytoplasm</location>
    </subcellularLocation>
</comment>
<accession>A0A124EGX6</accession>
<dbReference type="InterPro" id="IPR041532">
    <property type="entry name" value="RlmI-like_PUA"/>
</dbReference>
<dbReference type="InterPro" id="IPR019614">
    <property type="entry name" value="SAM-dep_methyl-trfase"/>
</dbReference>
<dbReference type="InterPro" id="IPR036974">
    <property type="entry name" value="PUA_sf"/>
</dbReference>
<evidence type="ECO:0000256" key="8">
    <source>
        <dbReference type="ARBA" id="ARBA00038091"/>
    </source>
</evidence>
<keyword evidence="4 10" id="KW-0489">Methyltransferase</keyword>
<dbReference type="EMBL" id="LOJF01000001">
    <property type="protein sequence ID" value="KUH58843.1"/>
    <property type="molecule type" value="Genomic_DNA"/>
</dbReference>
<evidence type="ECO:0000256" key="6">
    <source>
        <dbReference type="ARBA" id="ARBA00022691"/>
    </source>
</evidence>
<reference evidence="10 11" key="1">
    <citation type="submission" date="2015-12" db="EMBL/GenBank/DDBJ databases">
        <title>Draft Genome Sequence of Olsenella scatoligenes SK9K4T; a Producer of 3-Methylindole- (skatole) and 4-Methylphenol- (p-cresol) Isolated from Pig Feces.</title>
        <authorList>
            <person name="Li X."/>
            <person name="Borg B."/>
            <person name="Canibe N."/>
        </authorList>
    </citation>
    <scope>NUCLEOTIDE SEQUENCE [LARGE SCALE GENOMIC DNA]</scope>
    <source>
        <strain evidence="10 11">SK9K4</strain>
    </source>
</reference>
<organism evidence="10 11">
    <name type="scientific">Tractidigestivibacter scatoligenes</name>
    <name type="common">Olsenella scatoligenes</name>
    <dbReference type="NCBI Taxonomy" id="1299998"/>
    <lineage>
        <taxon>Bacteria</taxon>
        <taxon>Bacillati</taxon>
        <taxon>Actinomycetota</taxon>
        <taxon>Coriobacteriia</taxon>
        <taxon>Coriobacteriales</taxon>
        <taxon>Atopobiaceae</taxon>
        <taxon>Tractidigestivibacter</taxon>
    </lineage>
</organism>
<dbReference type="InterPro" id="IPR029063">
    <property type="entry name" value="SAM-dependent_MTases_sf"/>
</dbReference>
<evidence type="ECO:0000313" key="10">
    <source>
        <dbReference type="EMBL" id="KUH58843.1"/>
    </source>
</evidence>
<evidence type="ECO:0000256" key="3">
    <source>
        <dbReference type="ARBA" id="ARBA00022552"/>
    </source>
</evidence>
<feature type="domain" description="PUA" evidence="9">
    <location>
        <begin position="8"/>
        <end position="99"/>
    </location>
</feature>
<keyword evidence="5 10" id="KW-0808">Transferase</keyword>
<dbReference type="GO" id="GO:0006364">
    <property type="term" value="P:rRNA processing"/>
    <property type="evidence" value="ECO:0007669"/>
    <property type="project" value="UniProtKB-KW"/>
</dbReference>
<evidence type="ECO:0000256" key="1">
    <source>
        <dbReference type="ARBA" id="ARBA00004496"/>
    </source>
</evidence>
<dbReference type="CDD" id="cd11572">
    <property type="entry name" value="RlmI_M_like"/>
    <property type="match status" value="1"/>
</dbReference>
<dbReference type="Gene3D" id="2.30.130.10">
    <property type="entry name" value="PUA domain"/>
    <property type="match status" value="1"/>
</dbReference>
<dbReference type="Pfam" id="PF17785">
    <property type="entry name" value="PUA_3"/>
    <property type="match status" value="1"/>
</dbReference>
<dbReference type="SMART" id="SM00359">
    <property type="entry name" value="PUA"/>
    <property type="match status" value="1"/>
</dbReference>
<dbReference type="Proteomes" id="UP000054078">
    <property type="component" value="Unassembled WGS sequence"/>
</dbReference>
<dbReference type="SUPFAM" id="SSF53335">
    <property type="entry name" value="S-adenosyl-L-methionine-dependent methyltransferases"/>
    <property type="match status" value="1"/>
</dbReference>
<gene>
    <name evidence="10" type="ORF">AUL39_00350</name>
</gene>
<dbReference type="RefSeq" id="WP_059052519.1">
    <property type="nucleotide sequence ID" value="NZ_LOJF01000001.1"/>
</dbReference>
<keyword evidence="2" id="KW-0963">Cytoplasm</keyword>
<dbReference type="GO" id="GO:0005737">
    <property type="term" value="C:cytoplasm"/>
    <property type="evidence" value="ECO:0007669"/>
    <property type="project" value="UniProtKB-SubCell"/>
</dbReference>
<dbReference type="Gene3D" id="3.40.50.150">
    <property type="entry name" value="Vaccinia Virus protein VP39"/>
    <property type="match status" value="1"/>
</dbReference>
<evidence type="ECO:0000256" key="4">
    <source>
        <dbReference type="ARBA" id="ARBA00022603"/>
    </source>
</evidence>
<comment type="similarity">
    <text evidence="8">Belongs to the methyltransferase superfamily. RlmI family.</text>
</comment>
<dbReference type="AlphaFoldDB" id="A0A124EGX6"/>
<dbReference type="PROSITE" id="PS50890">
    <property type="entry name" value="PUA"/>
    <property type="match status" value="1"/>
</dbReference>
<comment type="caution">
    <text evidence="10">The sequence shown here is derived from an EMBL/GenBank/DDBJ whole genome shotgun (WGS) entry which is preliminary data.</text>
</comment>
<dbReference type="PANTHER" id="PTHR42873">
    <property type="entry name" value="RIBOSOMAL RNA LARGE SUBUNIT METHYLTRANSFERASE"/>
    <property type="match status" value="1"/>
</dbReference>
<dbReference type="SUPFAM" id="SSF88697">
    <property type="entry name" value="PUA domain-like"/>
    <property type="match status" value="1"/>
</dbReference>
<dbReference type="OrthoDB" id="129465at2"/>
<evidence type="ECO:0000256" key="7">
    <source>
        <dbReference type="ARBA" id="ARBA00022884"/>
    </source>
</evidence>
<dbReference type="Gene3D" id="3.30.750.80">
    <property type="entry name" value="RNA methyltransferase domain (HRMD) like"/>
    <property type="match status" value="1"/>
</dbReference>
<evidence type="ECO:0000256" key="2">
    <source>
        <dbReference type="ARBA" id="ARBA00022490"/>
    </source>
</evidence>
<keyword evidence="11" id="KW-1185">Reference proteome</keyword>
<evidence type="ECO:0000259" key="9">
    <source>
        <dbReference type="SMART" id="SM00359"/>
    </source>
</evidence>
<dbReference type="CDD" id="cd02440">
    <property type="entry name" value="AdoMet_MTases"/>
    <property type="match status" value="1"/>
</dbReference>
<dbReference type="GO" id="GO:0032259">
    <property type="term" value="P:methylation"/>
    <property type="evidence" value="ECO:0007669"/>
    <property type="project" value="UniProtKB-KW"/>
</dbReference>
<sequence length="429" mass="48285">MKQQRPYPQVIVTRKAARALAGGHPWVFEGEVRRMEPAPADGRAAQNGDVVDVVEQNGTWQGVGLLSEQSKIRVRVVSRNANDRINEAFWARKLQWAWDYRKATMGSRALPGCEPDTNCCRVLFSEADGFPGLVVDRYEDVLVSQVGTVGMQRLRPTLYPLLLDVLRSDGQDIRGIYERNDAPSRLKEGLAQEKGWWVEDGRPMPDSARVIAHENGIAYDLDLENSQKTGFFLDQKYNRRAVRELARGRRVLDCFCHVGPFGLNAAAGGAEFVREVDVSQTAIDLARENARLNNLEATMDFTCANVLEYLPELVSDKKRLREEGGPFDLIVLAPPAFTKSRGTVDHAAHGYREINEWAMRLLPRGGYLATCSCSHFMTRDLLARAIAEAAHNANVQLRQIEERQQAPDHPILWGVPETHYLDFFVFQVV</sequence>
<dbReference type="InterPro" id="IPR015947">
    <property type="entry name" value="PUA-like_sf"/>
</dbReference>
<dbReference type="CDD" id="cd21153">
    <property type="entry name" value="PUA_RlmI"/>
    <property type="match status" value="1"/>
</dbReference>
<keyword evidence="6" id="KW-0949">S-adenosyl-L-methionine</keyword>
<keyword evidence="7" id="KW-0694">RNA-binding</keyword>
<dbReference type="GO" id="GO:0008168">
    <property type="term" value="F:methyltransferase activity"/>
    <property type="evidence" value="ECO:0007669"/>
    <property type="project" value="UniProtKB-KW"/>
</dbReference>
<dbReference type="GO" id="GO:0003723">
    <property type="term" value="F:RNA binding"/>
    <property type="evidence" value="ECO:0007669"/>
    <property type="project" value="UniProtKB-KW"/>
</dbReference>